<protein>
    <submittedName>
        <fullName evidence="1">Uncharacterized protein</fullName>
    </submittedName>
</protein>
<reference evidence="1" key="1">
    <citation type="submission" date="2020-05" db="UniProtKB">
        <authorList>
            <consortium name="EnsemblMetazoa"/>
        </authorList>
    </citation>
    <scope>IDENTIFICATION</scope>
    <source>
        <strain evidence="1">TTRI</strain>
    </source>
</reference>
<dbReference type="AlphaFoldDB" id="A0A1A9V914"/>
<keyword evidence="2" id="KW-1185">Reference proteome</keyword>
<accession>A0A1A9V914</accession>
<name>A0A1A9V914_GLOAU</name>
<evidence type="ECO:0000313" key="2">
    <source>
        <dbReference type="Proteomes" id="UP000078200"/>
    </source>
</evidence>
<dbReference type="Proteomes" id="UP000078200">
    <property type="component" value="Unassembled WGS sequence"/>
</dbReference>
<dbReference type="VEuPathDB" id="VectorBase:GAUT029764"/>
<dbReference type="EnsemblMetazoa" id="GAUT029764-RA">
    <property type="protein sequence ID" value="GAUT029764-PA"/>
    <property type="gene ID" value="GAUT029764"/>
</dbReference>
<organism evidence="1 2">
    <name type="scientific">Glossina austeni</name>
    <name type="common">Savannah tsetse fly</name>
    <dbReference type="NCBI Taxonomy" id="7395"/>
    <lineage>
        <taxon>Eukaryota</taxon>
        <taxon>Metazoa</taxon>
        <taxon>Ecdysozoa</taxon>
        <taxon>Arthropoda</taxon>
        <taxon>Hexapoda</taxon>
        <taxon>Insecta</taxon>
        <taxon>Pterygota</taxon>
        <taxon>Neoptera</taxon>
        <taxon>Endopterygota</taxon>
        <taxon>Diptera</taxon>
        <taxon>Brachycera</taxon>
        <taxon>Muscomorpha</taxon>
        <taxon>Hippoboscoidea</taxon>
        <taxon>Glossinidae</taxon>
        <taxon>Glossina</taxon>
    </lineage>
</organism>
<evidence type="ECO:0000313" key="1">
    <source>
        <dbReference type="EnsemblMetazoa" id="GAUT029764-PA"/>
    </source>
</evidence>
<sequence>MHARVLTRTGTSAMVIGATLISKCSLTEMPPTGGFSRQKTLNTLLWVSTGISFCISVGTNTSRYISLGIKLFIRMLPNSNKCSTESSLFDFFVYKKPLKTKSAIPIWPSVSPPFVLLHFSNVALLVETVFKPPYCLIQCNDLIINFAKVMLYSVRKVCMEISSLVALE</sequence>
<proteinExistence type="predicted"/>